<name>A0A4Q7L274_9PSEU</name>
<evidence type="ECO:0000256" key="6">
    <source>
        <dbReference type="ARBA" id="ARBA00022989"/>
    </source>
</evidence>
<dbReference type="PANTHER" id="PTHR30269">
    <property type="entry name" value="TRANSMEMBRANE PROTEIN YFCA"/>
    <property type="match status" value="1"/>
</dbReference>
<evidence type="ECO:0000256" key="2">
    <source>
        <dbReference type="ARBA" id="ARBA00009142"/>
    </source>
</evidence>
<sequence length="237" mass="24038">MTTALIVAGVVILIGSIIQGVVGYGLNLLAGPILALLDPMLVPVPVLIVASVQATLAVVREHGHTHWPGVGWAMLGRLPGNVLGVLAVATLPVRGFNIVVALSVIACVVLSVVAWKPRPTPPGLVIAGTASGTFGTASAIGGPPIALLYQNSKGPTVRATLGAYFFLASVSSIVTLAVAGEVHGEHLHAALLLLPFMAAGFALSSPARRFIDAGRVRAAVLTVASVAAVILLVRSVL</sequence>
<evidence type="ECO:0000256" key="3">
    <source>
        <dbReference type="ARBA" id="ARBA00022448"/>
    </source>
</evidence>
<dbReference type="InterPro" id="IPR002781">
    <property type="entry name" value="TM_pro_TauE-like"/>
</dbReference>
<evidence type="ECO:0000256" key="8">
    <source>
        <dbReference type="RuleBase" id="RU363041"/>
    </source>
</evidence>
<organism evidence="9 10">
    <name type="scientific">Herbihabitans rhizosphaerae</name>
    <dbReference type="NCBI Taxonomy" id="1872711"/>
    <lineage>
        <taxon>Bacteria</taxon>
        <taxon>Bacillati</taxon>
        <taxon>Actinomycetota</taxon>
        <taxon>Actinomycetes</taxon>
        <taxon>Pseudonocardiales</taxon>
        <taxon>Pseudonocardiaceae</taxon>
        <taxon>Herbihabitans</taxon>
    </lineage>
</organism>
<feature type="transmembrane region" description="Helical" evidence="8">
    <location>
        <begin position="6"/>
        <end position="29"/>
    </location>
</feature>
<feature type="transmembrane region" description="Helical" evidence="8">
    <location>
        <begin position="71"/>
        <end position="91"/>
    </location>
</feature>
<dbReference type="RefSeq" id="WP_130343111.1">
    <property type="nucleotide sequence ID" value="NZ_SGWQ01000002.1"/>
</dbReference>
<comment type="caution">
    <text evidence="9">The sequence shown here is derived from an EMBL/GenBank/DDBJ whole genome shotgun (WGS) entry which is preliminary data.</text>
</comment>
<keyword evidence="10" id="KW-1185">Reference proteome</keyword>
<dbReference type="Proteomes" id="UP000294257">
    <property type="component" value="Unassembled WGS sequence"/>
</dbReference>
<keyword evidence="3" id="KW-0813">Transport</keyword>
<evidence type="ECO:0000313" key="9">
    <source>
        <dbReference type="EMBL" id="RZS43234.1"/>
    </source>
</evidence>
<proteinExistence type="inferred from homology"/>
<protein>
    <recommendedName>
        <fullName evidence="8">Probable membrane transporter protein</fullName>
    </recommendedName>
</protein>
<evidence type="ECO:0000256" key="7">
    <source>
        <dbReference type="ARBA" id="ARBA00023136"/>
    </source>
</evidence>
<feature type="transmembrane region" description="Helical" evidence="8">
    <location>
        <begin position="41"/>
        <end position="59"/>
    </location>
</feature>
<comment type="similarity">
    <text evidence="2 8">Belongs to the 4-toluene sulfonate uptake permease (TSUP) (TC 2.A.102) family.</text>
</comment>
<feature type="transmembrane region" description="Helical" evidence="8">
    <location>
        <begin position="161"/>
        <end position="180"/>
    </location>
</feature>
<keyword evidence="6 8" id="KW-1133">Transmembrane helix</keyword>
<keyword evidence="5 8" id="KW-0812">Transmembrane</keyword>
<dbReference type="GO" id="GO:0005886">
    <property type="term" value="C:plasma membrane"/>
    <property type="evidence" value="ECO:0007669"/>
    <property type="project" value="UniProtKB-SubCell"/>
</dbReference>
<dbReference type="AlphaFoldDB" id="A0A4Q7L274"/>
<evidence type="ECO:0000313" key="10">
    <source>
        <dbReference type="Proteomes" id="UP000294257"/>
    </source>
</evidence>
<feature type="transmembrane region" description="Helical" evidence="8">
    <location>
        <begin position="123"/>
        <end position="149"/>
    </location>
</feature>
<comment type="subcellular location">
    <subcellularLocation>
        <location evidence="1 8">Cell membrane</location>
        <topology evidence="1 8">Multi-pass membrane protein</topology>
    </subcellularLocation>
</comment>
<evidence type="ECO:0000256" key="4">
    <source>
        <dbReference type="ARBA" id="ARBA00022475"/>
    </source>
</evidence>
<dbReference type="InterPro" id="IPR052017">
    <property type="entry name" value="TSUP"/>
</dbReference>
<reference evidence="9 10" key="1">
    <citation type="submission" date="2019-02" db="EMBL/GenBank/DDBJ databases">
        <title>Genomic Encyclopedia of Type Strains, Phase IV (KMG-IV): sequencing the most valuable type-strain genomes for metagenomic binning, comparative biology and taxonomic classification.</title>
        <authorList>
            <person name="Goeker M."/>
        </authorList>
    </citation>
    <scope>NUCLEOTIDE SEQUENCE [LARGE SCALE GENOMIC DNA]</scope>
    <source>
        <strain evidence="9 10">DSM 101727</strain>
    </source>
</reference>
<feature type="transmembrane region" description="Helical" evidence="8">
    <location>
        <begin position="98"/>
        <end position="117"/>
    </location>
</feature>
<gene>
    <name evidence="9" type="ORF">EV193_102213</name>
</gene>
<evidence type="ECO:0000256" key="1">
    <source>
        <dbReference type="ARBA" id="ARBA00004651"/>
    </source>
</evidence>
<feature type="transmembrane region" description="Helical" evidence="8">
    <location>
        <begin position="186"/>
        <end position="204"/>
    </location>
</feature>
<dbReference type="EMBL" id="SGWQ01000002">
    <property type="protein sequence ID" value="RZS43234.1"/>
    <property type="molecule type" value="Genomic_DNA"/>
</dbReference>
<evidence type="ECO:0000256" key="5">
    <source>
        <dbReference type="ARBA" id="ARBA00022692"/>
    </source>
</evidence>
<dbReference type="OrthoDB" id="5472127at2"/>
<dbReference type="PANTHER" id="PTHR30269:SF37">
    <property type="entry name" value="MEMBRANE TRANSPORTER PROTEIN"/>
    <property type="match status" value="1"/>
</dbReference>
<keyword evidence="4 8" id="KW-1003">Cell membrane</keyword>
<dbReference type="Pfam" id="PF01925">
    <property type="entry name" value="TauE"/>
    <property type="match status" value="1"/>
</dbReference>
<keyword evidence="7 8" id="KW-0472">Membrane</keyword>
<feature type="transmembrane region" description="Helical" evidence="8">
    <location>
        <begin position="216"/>
        <end position="236"/>
    </location>
</feature>
<accession>A0A4Q7L274</accession>